<evidence type="ECO:0000313" key="4">
    <source>
        <dbReference type="Proteomes" id="UP000309215"/>
    </source>
</evidence>
<feature type="transmembrane region" description="Helical" evidence="1">
    <location>
        <begin position="306"/>
        <end position="324"/>
    </location>
</feature>
<evidence type="ECO:0000256" key="1">
    <source>
        <dbReference type="SAM" id="Phobius"/>
    </source>
</evidence>
<dbReference type="Proteomes" id="UP000309215">
    <property type="component" value="Unassembled WGS sequence"/>
</dbReference>
<dbReference type="OrthoDB" id="5506906at2"/>
<keyword evidence="4" id="KW-1185">Reference proteome</keyword>
<organism evidence="3 4">
    <name type="scientific">Polyangium fumosum</name>
    <dbReference type="NCBI Taxonomy" id="889272"/>
    <lineage>
        <taxon>Bacteria</taxon>
        <taxon>Pseudomonadati</taxon>
        <taxon>Myxococcota</taxon>
        <taxon>Polyangia</taxon>
        <taxon>Polyangiales</taxon>
        <taxon>Polyangiaceae</taxon>
        <taxon>Polyangium</taxon>
    </lineage>
</organism>
<keyword evidence="1" id="KW-1133">Transmembrane helix</keyword>
<name>A0A4U1JKL0_9BACT</name>
<reference evidence="3 4" key="1">
    <citation type="submission" date="2019-04" db="EMBL/GenBank/DDBJ databases">
        <authorList>
            <person name="Li Y."/>
            <person name="Wang J."/>
        </authorList>
    </citation>
    <scope>NUCLEOTIDE SEQUENCE [LARGE SCALE GENOMIC DNA]</scope>
    <source>
        <strain evidence="3 4">DSM 14668</strain>
    </source>
</reference>
<feature type="transmembrane region" description="Helical" evidence="1">
    <location>
        <begin position="276"/>
        <end position="294"/>
    </location>
</feature>
<keyword evidence="2" id="KW-0732">Signal</keyword>
<sequence length="337" mass="35548">MMTLRAGVLAVVLGLASVASAEPAAPDERARAKATYEQAERAAAELRFGEALAGYEAVLAIDPSAPFARMARTRAADLRAHAEGDFAPLARLEAVRRTPSPDRATIEALARDAATFPPGRVRAEARLIVAEAFWHRFDDPNRAAAALGEAIADPAADKLTRALALNELAALERERGDLAAAYRAVSQAPDLVPSLYAEIGRLVRRAKIARVASGVLGALGLIGALSIVRLFRKPGRDPEAIVRAVIRPSSVAFALYLGGAAAILVRHHGEGDVRPFLWLGFGVLGVDIVARAWRLGSRDGRTAARIGRAVVCMIGVLAAAFLSLEGANAGYLESFGL</sequence>
<keyword evidence="1" id="KW-0812">Transmembrane</keyword>
<feature type="signal peptide" evidence="2">
    <location>
        <begin position="1"/>
        <end position="21"/>
    </location>
</feature>
<dbReference type="AlphaFoldDB" id="A0A4U1JKL0"/>
<accession>A0A4U1JKL0</accession>
<dbReference type="RefSeq" id="WP_136927128.1">
    <property type="nucleotide sequence ID" value="NZ_SSMQ01000001.1"/>
</dbReference>
<evidence type="ECO:0008006" key="5">
    <source>
        <dbReference type="Google" id="ProtNLM"/>
    </source>
</evidence>
<gene>
    <name evidence="3" type="ORF">E8A74_01820</name>
</gene>
<feature type="chain" id="PRO_5020480840" description="Tetratricopeptide repeat protein" evidence="2">
    <location>
        <begin position="22"/>
        <end position="337"/>
    </location>
</feature>
<evidence type="ECO:0000256" key="2">
    <source>
        <dbReference type="SAM" id="SignalP"/>
    </source>
</evidence>
<comment type="caution">
    <text evidence="3">The sequence shown here is derived from an EMBL/GenBank/DDBJ whole genome shotgun (WGS) entry which is preliminary data.</text>
</comment>
<protein>
    <recommendedName>
        <fullName evidence="5">Tetratricopeptide repeat protein</fullName>
    </recommendedName>
</protein>
<feature type="transmembrane region" description="Helical" evidence="1">
    <location>
        <begin position="244"/>
        <end position="264"/>
    </location>
</feature>
<evidence type="ECO:0000313" key="3">
    <source>
        <dbReference type="EMBL" id="TKD13312.1"/>
    </source>
</evidence>
<proteinExistence type="predicted"/>
<feature type="transmembrane region" description="Helical" evidence="1">
    <location>
        <begin position="211"/>
        <end position="232"/>
    </location>
</feature>
<dbReference type="EMBL" id="SSMQ01000001">
    <property type="protein sequence ID" value="TKD13312.1"/>
    <property type="molecule type" value="Genomic_DNA"/>
</dbReference>
<keyword evidence="1" id="KW-0472">Membrane</keyword>